<evidence type="ECO:0000256" key="1">
    <source>
        <dbReference type="SAM" id="MobiDB-lite"/>
    </source>
</evidence>
<organism evidence="2 3">
    <name type="scientific">Linnemannia exigua</name>
    <dbReference type="NCBI Taxonomy" id="604196"/>
    <lineage>
        <taxon>Eukaryota</taxon>
        <taxon>Fungi</taxon>
        <taxon>Fungi incertae sedis</taxon>
        <taxon>Mucoromycota</taxon>
        <taxon>Mortierellomycotina</taxon>
        <taxon>Mortierellomycetes</taxon>
        <taxon>Mortierellales</taxon>
        <taxon>Mortierellaceae</taxon>
        <taxon>Linnemannia</taxon>
    </lineage>
</organism>
<accession>A0AAD4H1X8</accession>
<sequence>MDPLSQLPVECLERILLYVIAKHDYKSITALASLLRVNRHISAVAIPFLYQHPFLPFNYGNAFGSRVYQRWHALVLTLLSNIPHGDLHPALAAELGFDTTRTNCSPTRFNYLGHVRHLDLIQYVFFEYDTKGHQKRLKDYSEDKLKYIHGEEVYEMCREVRMDACCTIFTEFSDWRFHYYSNVLYREAIWALATPILGQLESLTFPLSDIRRYIQIVDRLGRLKRVTVVSDVMFHWICCQGSMTDLTRLRRERSMRDVVKFVEDHRRIFPGCLKDFSMTGSTFWPREYTRAFNKTIDLMISRILPYHNPTFLALINWPSIAAHRQTTNLSAVRSILGLDPRVVDGLLLQQCRVLKEIYISSLVDGCFDWAVQEKKDMSRSQSRPASHNGVLSTNPPPPAYSTHGLMPLGRLILRE</sequence>
<proteinExistence type="predicted"/>
<feature type="compositionally biased region" description="Polar residues" evidence="1">
    <location>
        <begin position="379"/>
        <end position="393"/>
    </location>
</feature>
<evidence type="ECO:0000313" key="2">
    <source>
        <dbReference type="EMBL" id="KAG0261419.1"/>
    </source>
</evidence>
<feature type="non-terminal residue" evidence="2">
    <location>
        <position position="415"/>
    </location>
</feature>
<gene>
    <name evidence="2" type="ORF">BGZ95_004233</name>
</gene>
<name>A0AAD4H1X8_9FUNG</name>
<dbReference type="AlphaFoldDB" id="A0AAD4H1X8"/>
<keyword evidence="3" id="KW-1185">Reference proteome</keyword>
<dbReference type="Proteomes" id="UP001194580">
    <property type="component" value="Unassembled WGS sequence"/>
</dbReference>
<evidence type="ECO:0008006" key="4">
    <source>
        <dbReference type="Google" id="ProtNLM"/>
    </source>
</evidence>
<dbReference type="EMBL" id="JAAAIL010002036">
    <property type="protein sequence ID" value="KAG0261419.1"/>
    <property type="molecule type" value="Genomic_DNA"/>
</dbReference>
<reference evidence="2" key="1">
    <citation type="journal article" date="2020" name="Fungal Divers.">
        <title>Resolving the Mortierellaceae phylogeny through synthesis of multi-gene phylogenetics and phylogenomics.</title>
        <authorList>
            <person name="Vandepol N."/>
            <person name="Liber J."/>
            <person name="Desiro A."/>
            <person name="Na H."/>
            <person name="Kennedy M."/>
            <person name="Barry K."/>
            <person name="Grigoriev I.V."/>
            <person name="Miller A.N."/>
            <person name="O'Donnell K."/>
            <person name="Stajich J.E."/>
            <person name="Bonito G."/>
        </authorList>
    </citation>
    <scope>NUCLEOTIDE SEQUENCE</scope>
    <source>
        <strain evidence="2">NRRL 28262</strain>
    </source>
</reference>
<evidence type="ECO:0000313" key="3">
    <source>
        <dbReference type="Proteomes" id="UP001194580"/>
    </source>
</evidence>
<protein>
    <recommendedName>
        <fullName evidence="4">F-box domain-containing protein</fullName>
    </recommendedName>
</protein>
<comment type="caution">
    <text evidence="2">The sequence shown here is derived from an EMBL/GenBank/DDBJ whole genome shotgun (WGS) entry which is preliminary data.</text>
</comment>
<feature type="region of interest" description="Disordered" evidence="1">
    <location>
        <begin position="378"/>
        <end position="403"/>
    </location>
</feature>